<name>K1Z653_9BACT</name>
<accession>K1Z653</accession>
<proteinExistence type="predicted"/>
<evidence type="ECO:0000313" key="1">
    <source>
        <dbReference type="EMBL" id="EKD44666.1"/>
    </source>
</evidence>
<comment type="caution">
    <text evidence="1">The sequence shown here is derived from an EMBL/GenBank/DDBJ whole genome shotgun (WGS) entry which is preliminary data.</text>
</comment>
<sequence length="63" mass="7575">MIASSERYARKSKESALKPIRSTVMFQWKYKEELQKTMDIIEKAIEEDLWDYFIVDSILWGNN</sequence>
<organism evidence="1">
    <name type="scientific">uncultured bacterium</name>
    <name type="common">gcode 4</name>
    <dbReference type="NCBI Taxonomy" id="1234023"/>
    <lineage>
        <taxon>Bacteria</taxon>
        <taxon>environmental samples</taxon>
    </lineage>
</organism>
<protein>
    <submittedName>
        <fullName evidence="1">Uncharacterized protein</fullName>
    </submittedName>
</protein>
<dbReference type="EMBL" id="AMFJ01028784">
    <property type="protein sequence ID" value="EKD44666.1"/>
    <property type="molecule type" value="Genomic_DNA"/>
</dbReference>
<gene>
    <name evidence="1" type="ORF">ACD_71C00053G0001</name>
</gene>
<reference evidence="1" key="1">
    <citation type="journal article" date="2012" name="Science">
        <title>Fermentation, hydrogen, and sulfur metabolism in multiple uncultivated bacterial phyla.</title>
        <authorList>
            <person name="Wrighton K.C."/>
            <person name="Thomas B.C."/>
            <person name="Sharon I."/>
            <person name="Miller C.S."/>
            <person name="Castelle C.J."/>
            <person name="VerBerkmoes N.C."/>
            <person name="Wilkins M.J."/>
            <person name="Hettich R.L."/>
            <person name="Lipton M.S."/>
            <person name="Williams K.H."/>
            <person name="Long P.E."/>
            <person name="Banfield J.F."/>
        </authorList>
    </citation>
    <scope>NUCLEOTIDE SEQUENCE [LARGE SCALE GENOMIC DNA]</scope>
</reference>
<dbReference type="AlphaFoldDB" id="K1Z653"/>
<feature type="non-terminal residue" evidence="1">
    <location>
        <position position="63"/>
    </location>
</feature>